<dbReference type="Pfam" id="PF00171">
    <property type="entry name" value="Aldedh"/>
    <property type="match status" value="1"/>
</dbReference>
<dbReference type="EMBL" id="JBANCF010000005">
    <property type="protein sequence ID" value="MEM0573475.1"/>
    <property type="molecule type" value="Genomic_DNA"/>
</dbReference>
<dbReference type="FunFam" id="3.40.605.10:FF:000007">
    <property type="entry name" value="NAD/NADP-dependent betaine aldehyde dehydrogenase"/>
    <property type="match status" value="1"/>
</dbReference>
<evidence type="ECO:0000256" key="4">
    <source>
        <dbReference type="PROSITE-ProRule" id="PRU10007"/>
    </source>
</evidence>
<evidence type="ECO:0000256" key="5">
    <source>
        <dbReference type="RuleBase" id="RU003345"/>
    </source>
</evidence>
<sequence>MQKILNYINGEYVEPLSKKWLDNYNPSNGEVYSQIANSNGEDIENAYQAAKEAFPKWSNTTIDERSKILLKIADLIDKNLVDLAKAEAKDNGKPLSLALAVDIPRASANFRFFANAITQFSSEAHESVGLNTMNFTLRQPLGVVGCISPWNLPLYLFSWKIAPAIAAGNTVIAKPSEVTPMTAFLLGEICTEAGLPKGVLNIVHGTGPSAGQAIVEHKNIKAISFTGGTKTGEHIARTAAPMFKKLSLELGGKNPNLIFADCDYEKMLDVTVRSSFSNQGQICLCGSRIFVEKPIYEKFKKDFVEKVKQLKIGNPFDAETNIGALVSKPHLEKVQSYINLATKEGGKILYGGNKVTVKNFENGYYLEPTVIEVFDNQCRVNQEEIFGPVVTIMPFETDEEALQMANSVKYGLSSTLWTSDLNRTMRISKEIQAGIVWVNTWLNRDLRTPFGGMKDSGVGREGGFEALRFFTEAKNICIKYE</sequence>
<dbReference type="CDD" id="cd07093">
    <property type="entry name" value="ALDH_F8_HMSADH"/>
    <property type="match status" value="1"/>
</dbReference>
<dbReference type="InterPro" id="IPR029510">
    <property type="entry name" value="Ald_DH_CS_GLU"/>
</dbReference>
<organism evidence="7 9">
    <name type="scientific">Aequorivita flava</name>
    <dbReference type="NCBI Taxonomy" id="3114371"/>
    <lineage>
        <taxon>Bacteria</taxon>
        <taxon>Pseudomonadati</taxon>
        <taxon>Bacteroidota</taxon>
        <taxon>Flavobacteriia</taxon>
        <taxon>Flavobacteriales</taxon>
        <taxon>Flavobacteriaceae</taxon>
        <taxon>Aequorivita</taxon>
    </lineage>
</organism>
<comment type="similarity">
    <text evidence="1 5">Belongs to the aldehyde dehydrogenase family.</text>
</comment>
<dbReference type="PROSITE" id="PS00070">
    <property type="entry name" value="ALDEHYDE_DEHYDR_CYS"/>
    <property type="match status" value="1"/>
</dbReference>
<gene>
    <name evidence="8" type="ORF">VZD24_08115</name>
    <name evidence="7" type="ORF">VZD85_09190</name>
</gene>
<dbReference type="FunFam" id="3.40.309.10:FF:000012">
    <property type="entry name" value="Betaine aldehyde dehydrogenase"/>
    <property type="match status" value="1"/>
</dbReference>
<proteinExistence type="inferred from homology"/>
<dbReference type="SUPFAM" id="SSF53720">
    <property type="entry name" value="ALDH-like"/>
    <property type="match status" value="1"/>
</dbReference>
<dbReference type="Proteomes" id="UP001388259">
    <property type="component" value="Unassembled WGS sequence"/>
</dbReference>
<dbReference type="RefSeq" id="WP_342687366.1">
    <property type="nucleotide sequence ID" value="NZ_JAZBJM010000005.1"/>
</dbReference>
<dbReference type="AlphaFoldDB" id="A0AB35YR67"/>
<evidence type="ECO:0000256" key="1">
    <source>
        <dbReference type="ARBA" id="ARBA00009986"/>
    </source>
</evidence>
<accession>A0AB35YR67</accession>
<dbReference type="GO" id="GO:0016620">
    <property type="term" value="F:oxidoreductase activity, acting on the aldehyde or oxo group of donors, NAD or NADP as acceptor"/>
    <property type="evidence" value="ECO:0007669"/>
    <property type="project" value="InterPro"/>
</dbReference>
<feature type="domain" description="Aldehyde dehydrogenase" evidence="6">
    <location>
        <begin position="14"/>
        <end position="476"/>
    </location>
</feature>
<dbReference type="PANTHER" id="PTHR43720:SF2">
    <property type="entry name" value="2-AMINOMUCONIC SEMIALDEHYDE DEHYDROGENASE"/>
    <property type="match status" value="1"/>
</dbReference>
<evidence type="ECO:0000313" key="10">
    <source>
        <dbReference type="Proteomes" id="UP001390963"/>
    </source>
</evidence>
<dbReference type="Gene3D" id="3.40.605.10">
    <property type="entry name" value="Aldehyde Dehydrogenase, Chain A, domain 1"/>
    <property type="match status" value="1"/>
</dbReference>
<dbReference type="InterPro" id="IPR015590">
    <property type="entry name" value="Aldehyde_DH_dom"/>
</dbReference>
<protein>
    <submittedName>
        <fullName evidence="7">Aldehyde dehydrogenase</fullName>
    </submittedName>
</protein>
<keyword evidence="3" id="KW-0520">NAD</keyword>
<dbReference type="InterPro" id="IPR016160">
    <property type="entry name" value="Ald_DH_CS_CYS"/>
</dbReference>
<dbReference type="InterPro" id="IPR016162">
    <property type="entry name" value="Ald_DH_N"/>
</dbReference>
<dbReference type="InterPro" id="IPR016163">
    <property type="entry name" value="Ald_DH_C"/>
</dbReference>
<evidence type="ECO:0000256" key="3">
    <source>
        <dbReference type="ARBA" id="ARBA00023027"/>
    </source>
</evidence>
<dbReference type="Proteomes" id="UP001390963">
    <property type="component" value="Unassembled WGS sequence"/>
</dbReference>
<dbReference type="Gene3D" id="3.40.309.10">
    <property type="entry name" value="Aldehyde Dehydrogenase, Chain A, domain 2"/>
    <property type="match status" value="1"/>
</dbReference>
<keyword evidence="10" id="KW-1185">Reference proteome</keyword>
<reference evidence="7 10" key="1">
    <citation type="submission" date="2024-01" db="EMBL/GenBank/DDBJ databases">
        <title>Aequorivita flavus sp. nov., isolated from deep-sea sediment.</title>
        <authorList>
            <person name="Chen X."/>
        </authorList>
    </citation>
    <scope>NUCLEOTIDE SEQUENCE</scope>
    <source>
        <strain evidence="7">MCCC 1A16923</strain>
        <strain evidence="8 10">MCCC 1A16935</strain>
    </source>
</reference>
<feature type="active site" evidence="4">
    <location>
        <position position="249"/>
    </location>
</feature>
<evidence type="ECO:0000313" key="9">
    <source>
        <dbReference type="Proteomes" id="UP001388259"/>
    </source>
</evidence>
<evidence type="ECO:0000259" key="6">
    <source>
        <dbReference type="Pfam" id="PF00171"/>
    </source>
</evidence>
<keyword evidence="2 5" id="KW-0560">Oxidoreductase</keyword>
<comment type="caution">
    <text evidence="7">The sequence shown here is derived from an EMBL/GenBank/DDBJ whole genome shotgun (WGS) entry which is preliminary data.</text>
</comment>
<dbReference type="PANTHER" id="PTHR43720">
    <property type="entry name" value="2-AMINOMUCONIC SEMIALDEHYDE DEHYDROGENASE"/>
    <property type="match status" value="1"/>
</dbReference>
<dbReference type="PROSITE" id="PS00687">
    <property type="entry name" value="ALDEHYDE_DEHYDR_GLU"/>
    <property type="match status" value="1"/>
</dbReference>
<evidence type="ECO:0000256" key="2">
    <source>
        <dbReference type="ARBA" id="ARBA00023002"/>
    </source>
</evidence>
<evidence type="ECO:0000313" key="7">
    <source>
        <dbReference type="EMBL" id="MEM0518523.1"/>
    </source>
</evidence>
<dbReference type="EMBL" id="JAZBJM010000005">
    <property type="protein sequence ID" value="MEM0518523.1"/>
    <property type="molecule type" value="Genomic_DNA"/>
</dbReference>
<name>A0AB35YR67_9FLAO</name>
<dbReference type="InterPro" id="IPR016161">
    <property type="entry name" value="Ald_DH/histidinol_DH"/>
</dbReference>
<evidence type="ECO:0000313" key="8">
    <source>
        <dbReference type="EMBL" id="MEM0573475.1"/>
    </source>
</evidence>